<dbReference type="SUPFAM" id="SSF50037">
    <property type="entry name" value="C-terminal domain of transcriptional repressors"/>
    <property type="match status" value="1"/>
</dbReference>
<sequence>MQKSFSLDGLKVGDVAKISDLNSTELPSKFFEMGLLPGCMVEVMHKAPFNGPIGLHLLSTNNLIAIRKSEAVHILVEK</sequence>
<dbReference type="Pfam" id="PF04023">
    <property type="entry name" value="FeoA"/>
    <property type="match status" value="1"/>
</dbReference>
<gene>
    <name evidence="3" type="ORF">DI53_3180</name>
</gene>
<evidence type="ECO:0000259" key="2">
    <source>
        <dbReference type="SMART" id="SM00899"/>
    </source>
</evidence>
<dbReference type="Gene3D" id="2.30.30.90">
    <property type="match status" value="1"/>
</dbReference>
<dbReference type="InterPro" id="IPR008988">
    <property type="entry name" value="Transcriptional_repressor_C"/>
</dbReference>
<dbReference type="PANTHER" id="PTHR42954:SF1">
    <property type="entry name" value="FERROUS IRON TRANSPORTER FEOA DOMAIN-CONTAINING PROTEIN"/>
    <property type="match status" value="1"/>
</dbReference>
<comment type="caution">
    <text evidence="3">The sequence shown here is derived from an EMBL/GenBank/DDBJ whole genome shotgun (WGS) entry which is preliminary data.</text>
</comment>
<reference evidence="4" key="1">
    <citation type="submission" date="2014-04" db="EMBL/GenBank/DDBJ databases">
        <title>Whole-Genome optical mapping and complete genome sequence of Sphingobacterium deserti sp. nov., a new spaces isolated from desert in the west of China.</title>
        <authorList>
            <person name="Teng C."/>
            <person name="Zhou Z."/>
            <person name="Li X."/>
            <person name="Chen M."/>
            <person name="Lin M."/>
            <person name="Wang L."/>
            <person name="Su S."/>
            <person name="Zhang C."/>
            <person name="Zhang W."/>
        </authorList>
    </citation>
    <scope>NUCLEOTIDE SEQUENCE [LARGE SCALE GENOMIC DNA]</scope>
    <source>
        <strain evidence="4">ACCC05744</strain>
    </source>
</reference>
<dbReference type="OrthoDB" id="9811076at2"/>
<name>A0A0B8T2B6_9SPHI</name>
<dbReference type="InterPro" id="IPR038157">
    <property type="entry name" value="FeoA_core_dom"/>
</dbReference>
<keyword evidence="1" id="KW-0408">Iron</keyword>
<dbReference type="GO" id="GO:0046914">
    <property type="term" value="F:transition metal ion binding"/>
    <property type="evidence" value="ECO:0007669"/>
    <property type="project" value="InterPro"/>
</dbReference>
<dbReference type="PANTHER" id="PTHR42954">
    <property type="entry name" value="FE(2+) TRANSPORT PROTEIN A"/>
    <property type="match status" value="1"/>
</dbReference>
<dbReference type="STRING" id="1229276.DI53_3180"/>
<dbReference type="EMBL" id="JJMU01000061">
    <property type="protein sequence ID" value="KGE12963.1"/>
    <property type="molecule type" value="Genomic_DNA"/>
</dbReference>
<protein>
    <submittedName>
        <fullName evidence="3">FeoA family protein</fullName>
    </submittedName>
</protein>
<dbReference type="SMART" id="SM00899">
    <property type="entry name" value="FeoA"/>
    <property type="match status" value="1"/>
</dbReference>
<organism evidence="3 4">
    <name type="scientific">Sphingobacterium deserti</name>
    <dbReference type="NCBI Taxonomy" id="1229276"/>
    <lineage>
        <taxon>Bacteria</taxon>
        <taxon>Pseudomonadati</taxon>
        <taxon>Bacteroidota</taxon>
        <taxon>Sphingobacteriia</taxon>
        <taxon>Sphingobacteriales</taxon>
        <taxon>Sphingobacteriaceae</taxon>
        <taxon>Sphingobacterium</taxon>
    </lineage>
</organism>
<dbReference type="AlphaFoldDB" id="A0A0B8T2B6"/>
<evidence type="ECO:0000313" key="3">
    <source>
        <dbReference type="EMBL" id="KGE12963.1"/>
    </source>
</evidence>
<dbReference type="PATRIC" id="fig|1229276.3.peg.3290"/>
<keyword evidence="4" id="KW-1185">Reference proteome</keyword>
<evidence type="ECO:0000256" key="1">
    <source>
        <dbReference type="ARBA" id="ARBA00023004"/>
    </source>
</evidence>
<proteinExistence type="predicted"/>
<feature type="domain" description="Ferrous iron transporter FeoA-like" evidence="2">
    <location>
        <begin position="5"/>
        <end position="78"/>
    </location>
</feature>
<evidence type="ECO:0000313" key="4">
    <source>
        <dbReference type="Proteomes" id="UP000031802"/>
    </source>
</evidence>
<dbReference type="RefSeq" id="WP_037501778.1">
    <property type="nucleotide sequence ID" value="NZ_JJMU01000061.1"/>
</dbReference>
<accession>A0A0B8T2B6</accession>
<dbReference type="InterPro" id="IPR052713">
    <property type="entry name" value="FeoA"/>
</dbReference>
<reference evidence="3 4" key="2">
    <citation type="journal article" date="2015" name="PLoS ONE">
        <title>Whole-Genome Optical Mapping and Finished Genome Sequence of Sphingobacterium deserti sp. nov., a New Species Isolated from the Western Desert of China.</title>
        <authorList>
            <person name="Teng C."/>
            <person name="Zhou Z."/>
            <person name="Molnar I."/>
            <person name="Li X."/>
            <person name="Tang R."/>
            <person name="Chen M."/>
            <person name="Wang L."/>
            <person name="Su S."/>
            <person name="Zhang W."/>
            <person name="Lin M."/>
        </authorList>
    </citation>
    <scope>NUCLEOTIDE SEQUENCE [LARGE SCALE GENOMIC DNA]</scope>
    <source>
        <strain evidence="4">ACCC05744</strain>
    </source>
</reference>
<dbReference type="InterPro" id="IPR007167">
    <property type="entry name" value="Fe-transptr_FeoA-like"/>
</dbReference>
<dbReference type="Proteomes" id="UP000031802">
    <property type="component" value="Unassembled WGS sequence"/>
</dbReference>
<dbReference type="eggNOG" id="COG1918">
    <property type="taxonomic scope" value="Bacteria"/>
</dbReference>